<dbReference type="Pfam" id="PF13361">
    <property type="entry name" value="UvrD_C"/>
    <property type="match status" value="2"/>
</dbReference>
<dbReference type="RefSeq" id="WP_112769692.1">
    <property type="nucleotide sequence ID" value="NZ_CP063191.1"/>
</dbReference>
<evidence type="ECO:0000256" key="3">
    <source>
        <dbReference type="ARBA" id="ARBA00022806"/>
    </source>
</evidence>
<dbReference type="Pfam" id="PF00580">
    <property type="entry name" value="UvrD-helicase"/>
    <property type="match status" value="1"/>
</dbReference>
<evidence type="ECO:0000313" key="13">
    <source>
        <dbReference type="Proteomes" id="UP000251047"/>
    </source>
</evidence>
<protein>
    <recommendedName>
        <fullName evidence="7">DNA 3'-5' helicase</fullName>
        <ecNumber evidence="7">5.6.2.4</ecNumber>
    </recommendedName>
</protein>
<feature type="compositionally biased region" description="Basic and acidic residues" evidence="10">
    <location>
        <begin position="140"/>
        <end position="156"/>
    </location>
</feature>
<dbReference type="AlphaFoldDB" id="A0A364VB03"/>
<evidence type="ECO:0000256" key="1">
    <source>
        <dbReference type="ARBA" id="ARBA00022741"/>
    </source>
</evidence>
<comment type="caution">
    <text evidence="12">The sequence shown here is derived from an EMBL/GenBank/DDBJ whole genome shotgun (WGS) entry which is preliminary data.</text>
</comment>
<keyword evidence="3 9" id="KW-0347">Helicase</keyword>
<evidence type="ECO:0000256" key="8">
    <source>
        <dbReference type="ARBA" id="ARBA00048988"/>
    </source>
</evidence>
<dbReference type="GO" id="GO:0000725">
    <property type="term" value="P:recombinational repair"/>
    <property type="evidence" value="ECO:0007669"/>
    <property type="project" value="TreeGrafter"/>
</dbReference>
<organism evidence="12 13">
    <name type="scientific">Corynebacterium heidelbergense</name>
    <dbReference type="NCBI Taxonomy" id="2055947"/>
    <lineage>
        <taxon>Bacteria</taxon>
        <taxon>Bacillati</taxon>
        <taxon>Actinomycetota</taxon>
        <taxon>Actinomycetes</taxon>
        <taxon>Mycobacteriales</taxon>
        <taxon>Corynebacteriaceae</taxon>
        <taxon>Corynebacterium</taxon>
    </lineage>
</organism>
<evidence type="ECO:0000256" key="2">
    <source>
        <dbReference type="ARBA" id="ARBA00022801"/>
    </source>
</evidence>
<feature type="compositionally biased region" description="Low complexity" evidence="10">
    <location>
        <begin position="175"/>
        <end position="191"/>
    </location>
</feature>
<dbReference type="PROSITE" id="PS51198">
    <property type="entry name" value="UVRD_HELICASE_ATP_BIND"/>
    <property type="match status" value="1"/>
</dbReference>
<dbReference type="OrthoDB" id="3196525at2"/>
<feature type="domain" description="UvrD-like helicase ATP-binding" evidence="11">
    <location>
        <begin position="314"/>
        <end position="622"/>
    </location>
</feature>
<keyword evidence="1 9" id="KW-0547">Nucleotide-binding</keyword>
<feature type="binding site" evidence="9">
    <location>
        <begin position="335"/>
        <end position="342"/>
    </location>
    <ligand>
        <name>ATP</name>
        <dbReference type="ChEBI" id="CHEBI:30616"/>
    </ligand>
</feature>
<name>A0A364VB03_9CORY</name>
<feature type="compositionally biased region" description="Polar residues" evidence="10">
    <location>
        <begin position="158"/>
        <end position="174"/>
    </location>
</feature>
<dbReference type="SUPFAM" id="SSF52540">
    <property type="entry name" value="P-loop containing nucleoside triphosphate hydrolases"/>
    <property type="match status" value="1"/>
</dbReference>
<keyword evidence="2 9" id="KW-0378">Hydrolase</keyword>
<comment type="catalytic activity">
    <reaction evidence="6">
        <text>Couples ATP hydrolysis with the unwinding of duplex DNA by translocating in the 3'-5' direction.</text>
        <dbReference type="EC" id="5.6.2.4"/>
    </reaction>
</comment>
<evidence type="ECO:0000256" key="7">
    <source>
        <dbReference type="ARBA" id="ARBA00034808"/>
    </source>
</evidence>
<accession>A0A364VB03</accession>
<dbReference type="EC" id="5.6.2.4" evidence="7"/>
<reference evidence="12 13" key="1">
    <citation type="journal article" date="2018" name="Syst. Appl. Microbiol.">
        <title>Corynebacterium heidelbergense sp. nov., isolated from the preen glands of Egyptian geese (Alopochen aegyptiacus).</title>
        <authorList>
            <person name="Braun M.S."/>
            <person name="Wang E."/>
            <person name="Zimmermann S."/>
            <person name="Wink M."/>
        </authorList>
    </citation>
    <scope>NUCLEOTIDE SEQUENCE [LARGE SCALE GENOMIC DNA]</scope>
    <source>
        <strain evidence="12 13">DSM 104638</strain>
    </source>
</reference>
<dbReference type="Proteomes" id="UP000251047">
    <property type="component" value="Unassembled WGS sequence"/>
</dbReference>
<evidence type="ECO:0000256" key="9">
    <source>
        <dbReference type="PROSITE-ProRule" id="PRU00560"/>
    </source>
</evidence>
<dbReference type="Gene3D" id="3.40.50.300">
    <property type="entry name" value="P-loop containing nucleotide triphosphate hydrolases"/>
    <property type="match status" value="2"/>
</dbReference>
<proteinExistence type="predicted"/>
<dbReference type="EMBL" id="PHQP01000044">
    <property type="protein sequence ID" value="RAV33817.1"/>
    <property type="molecule type" value="Genomic_DNA"/>
</dbReference>
<dbReference type="GO" id="GO:0043138">
    <property type="term" value="F:3'-5' DNA helicase activity"/>
    <property type="evidence" value="ECO:0007669"/>
    <property type="project" value="UniProtKB-EC"/>
</dbReference>
<keyword evidence="4 9" id="KW-0067">ATP-binding</keyword>
<evidence type="ECO:0000256" key="6">
    <source>
        <dbReference type="ARBA" id="ARBA00034617"/>
    </source>
</evidence>
<comment type="catalytic activity">
    <reaction evidence="8">
        <text>ATP + H2O = ADP + phosphate + H(+)</text>
        <dbReference type="Rhea" id="RHEA:13065"/>
        <dbReference type="ChEBI" id="CHEBI:15377"/>
        <dbReference type="ChEBI" id="CHEBI:15378"/>
        <dbReference type="ChEBI" id="CHEBI:30616"/>
        <dbReference type="ChEBI" id="CHEBI:43474"/>
        <dbReference type="ChEBI" id="CHEBI:456216"/>
        <dbReference type="EC" id="5.6.2.4"/>
    </reaction>
</comment>
<dbReference type="PANTHER" id="PTHR11070:SF45">
    <property type="entry name" value="DNA 3'-5' HELICASE"/>
    <property type="match status" value="1"/>
</dbReference>
<dbReference type="InterPro" id="IPR027417">
    <property type="entry name" value="P-loop_NTPase"/>
</dbReference>
<sequence>MPASLSLDKDFEFPEAVQKQTLEFIRKLKENPDNSSLKIKPLNNMKDRRVRTGRVNDQFRAVMLELDGTREKHFMLFKVLNHDEAIRCAQNLKVRTNPTNGVIEVTDTPSGGGQGLSPQAVEAEIKSRLERAVAEARAEMLAEQQQREAEMQEHFAEQLSQRAATSEQPANAHQPTPGDATTPSPTPTTKAPSPPPRDIFNRPGITPETLSDELGLSPIAIAAIQRAEDVDKLLAILAPNPSWESDAVQGLIAGYSIPEVIEDLGLKRPEFPVDDSDADAMINGVRKSTTWVEPTELDLKNILEKGSFADWRTFLHPAQAKAATLDHKGSSRITGGAGTGKTVVLLHRAKHLLDSSDGKARILLTTFTRDLANQLKSQMNVLDPQFQEASVPGAPGLLILGIDAHVAQFLRKCQPFELEDAYNKAFGISAQQPPTPLFDRDADELWTEAAELRGEGLADEKKQPAFLNDEFNEIILTNSITTLQGYLRVSRSGRRTTLSRNERKIVWAITQSFIHQCATDNRFTFPAIAVLAAQVLETRRAPHLDHILVDEAQDFHAGHWRFIRASVAPGPNDICLAEDSHQRIYGKRLVLSRYGIETRGRATTRLRLNYRTTAQTLSYASAILEGEKWVDSTGEEDTLEGYRSVRRGPDPEVLQVNDSEEEIALIAEKVRGWLEGNSPSTHIGVLARNKYRVKELTDRLSEEGIKVQTRRVGASVFDDPVSVMTMHNAKGMEFSHVILANVTKKSMPQTFKLAHYPEAEREDALQRERALLYVAASRARDELVITAPGELSPLLPTKVGDKGGR</sequence>
<evidence type="ECO:0000313" key="12">
    <source>
        <dbReference type="EMBL" id="RAV33817.1"/>
    </source>
</evidence>
<dbReference type="PANTHER" id="PTHR11070">
    <property type="entry name" value="UVRD / RECB / PCRA DNA HELICASE FAMILY MEMBER"/>
    <property type="match status" value="1"/>
</dbReference>
<feature type="region of interest" description="Disordered" evidence="10">
    <location>
        <begin position="140"/>
        <end position="211"/>
    </location>
</feature>
<evidence type="ECO:0000256" key="4">
    <source>
        <dbReference type="ARBA" id="ARBA00022840"/>
    </source>
</evidence>
<evidence type="ECO:0000256" key="5">
    <source>
        <dbReference type="ARBA" id="ARBA00023235"/>
    </source>
</evidence>
<evidence type="ECO:0000259" key="11">
    <source>
        <dbReference type="PROSITE" id="PS51198"/>
    </source>
</evidence>
<keyword evidence="5" id="KW-0413">Isomerase</keyword>
<dbReference type="GO" id="GO:0003677">
    <property type="term" value="F:DNA binding"/>
    <property type="evidence" value="ECO:0007669"/>
    <property type="project" value="InterPro"/>
</dbReference>
<dbReference type="GO" id="GO:0005524">
    <property type="term" value="F:ATP binding"/>
    <property type="evidence" value="ECO:0007669"/>
    <property type="project" value="UniProtKB-UniRule"/>
</dbReference>
<dbReference type="InterPro" id="IPR014017">
    <property type="entry name" value="DNA_helicase_UvrD-like_C"/>
</dbReference>
<evidence type="ECO:0000256" key="10">
    <source>
        <dbReference type="SAM" id="MobiDB-lite"/>
    </source>
</evidence>
<gene>
    <name evidence="12" type="ORF">CWC39_06480</name>
</gene>
<dbReference type="InterPro" id="IPR000212">
    <property type="entry name" value="DNA_helicase_UvrD/REP"/>
</dbReference>
<dbReference type="InterPro" id="IPR014016">
    <property type="entry name" value="UvrD-like_ATP-bd"/>
</dbReference>
<dbReference type="GO" id="GO:0016887">
    <property type="term" value="F:ATP hydrolysis activity"/>
    <property type="evidence" value="ECO:0007669"/>
    <property type="project" value="RHEA"/>
</dbReference>